<accession>A0ACC1MTF5</accession>
<name>A0ACC1MTF5_9HYPO</name>
<proteinExistence type="predicted"/>
<evidence type="ECO:0000313" key="1">
    <source>
        <dbReference type="EMBL" id="KAJ2970120.1"/>
    </source>
</evidence>
<protein>
    <submittedName>
        <fullName evidence="1">Uncharacterized protein</fullName>
    </submittedName>
</protein>
<gene>
    <name evidence="1" type="ORF">NQ176_g8338</name>
</gene>
<comment type="caution">
    <text evidence="1">The sequence shown here is derived from an EMBL/GenBank/DDBJ whole genome shotgun (WGS) entry which is preliminary data.</text>
</comment>
<keyword evidence="2" id="KW-1185">Reference proteome</keyword>
<dbReference type="Proteomes" id="UP001143910">
    <property type="component" value="Unassembled WGS sequence"/>
</dbReference>
<dbReference type="EMBL" id="JANJQO010001597">
    <property type="protein sequence ID" value="KAJ2970120.1"/>
    <property type="molecule type" value="Genomic_DNA"/>
</dbReference>
<reference evidence="1" key="1">
    <citation type="submission" date="2022-08" db="EMBL/GenBank/DDBJ databases">
        <title>Genome Sequence of Lecanicillium fungicola.</title>
        <authorList>
            <person name="Buettner E."/>
        </authorList>
    </citation>
    <scope>NUCLEOTIDE SEQUENCE</scope>
    <source>
        <strain evidence="1">Babe33</strain>
    </source>
</reference>
<sequence>MVGHNPKNWHWVDKDVTTWTKGWFEKTLLTLEAEEGDVKTKISKVQSLDGDVQISQRRGKLITLYDVKLVLEYSGSAPDATDVTGTITVPEISTDMEQDEYVFNIDNVANSKDKEPVKALVRSKLVPLLRQEFDKLSSTLKAEHGKDIQHAPDSGPSSGVSTPKYVDPSREATAPAAIPKTNASPSTIVNTSRLSDNDEFRTTAEELYQTFIDPQRIAAFTRSPPVLFEGAKQGGKFELFGGNVSGEYVELEQNKKIVQKWRLAQWPASHFSTLTIEFDQNNVDHVTAMRVTWNGVPVGQEEVTKKNWQEYYVKSIKITFGFGTVL</sequence>
<organism evidence="1 2">
    <name type="scientific">Zarea fungicola</name>
    <dbReference type="NCBI Taxonomy" id="93591"/>
    <lineage>
        <taxon>Eukaryota</taxon>
        <taxon>Fungi</taxon>
        <taxon>Dikarya</taxon>
        <taxon>Ascomycota</taxon>
        <taxon>Pezizomycotina</taxon>
        <taxon>Sordariomycetes</taxon>
        <taxon>Hypocreomycetidae</taxon>
        <taxon>Hypocreales</taxon>
        <taxon>Cordycipitaceae</taxon>
        <taxon>Zarea</taxon>
    </lineage>
</organism>
<evidence type="ECO:0000313" key="2">
    <source>
        <dbReference type="Proteomes" id="UP001143910"/>
    </source>
</evidence>